<dbReference type="AlphaFoldDB" id="C0QEM4"/>
<dbReference type="SUPFAM" id="SSF52172">
    <property type="entry name" value="CheY-like"/>
    <property type="match status" value="1"/>
</dbReference>
<keyword evidence="1" id="KW-0597">Phosphoprotein</keyword>
<dbReference type="PROSITE" id="PS50110">
    <property type="entry name" value="RESPONSE_REGULATORY"/>
    <property type="match status" value="1"/>
</dbReference>
<accession>C0QEM4</accession>
<organism evidence="3 4">
    <name type="scientific">Desulforapulum autotrophicum (strain ATCC 43914 / DSM 3382 / VKM B-1955 / HRM2)</name>
    <name type="common">Desulfobacterium autotrophicum</name>
    <dbReference type="NCBI Taxonomy" id="177437"/>
    <lineage>
        <taxon>Bacteria</taxon>
        <taxon>Pseudomonadati</taxon>
        <taxon>Thermodesulfobacteriota</taxon>
        <taxon>Desulfobacteria</taxon>
        <taxon>Desulfobacterales</taxon>
        <taxon>Desulfobacteraceae</taxon>
        <taxon>Desulforapulum</taxon>
    </lineage>
</organism>
<dbReference type="InterPro" id="IPR001789">
    <property type="entry name" value="Sig_transdc_resp-reg_receiver"/>
</dbReference>
<dbReference type="HOGENOM" id="CLU_1793350_0_0_7"/>
<dbReference type="OrthoDB" id="5422438at2"/>
<sequence>MAYSILIVDQEPETRAFLRTLLTNRGFVVHCAKGVDEGRCKRRDCCPDLMIVDALLPDEGALSFCGCDPKRPVIFISPVPLGSLFFRNRLIHAHNGLKQTSGLPFIEKPLQEDELLDQINALVSIRDGRQTRGNGTTDTMDMGG</sequence>
<evidence type="ECO:0000313" key="3">
    <source>
        <dbReference type="EMBL" id="ACN15366.1"/>
    </source>
</evidence>
<evidence type="ECO:0000313" key="4">
    <source>
        <dbReference type="Proteomes" id="UP000000442"/>
    </source>
</evidence>
<evidence type="ECO:0000256" key="1">
    <source>
        <dbReference type="PROSITE-ProRule" id="PRU00169"/>
    </source>
</evidence>
<dbReference type="Gene3D" id="3.40.50.2300">
    <property type="match status" value="1"/>
</dbReference>
<gene>
    <name evidence="3" type="ordered locus">HRM2_22710</name>
</gene>
<keyword evidence="4" id="KW-1185">Reference proteome</keyword>
<name>C0QEM4_DESAH</name>
<dbReference type="CDD" id="cd00156">
    <property type="entry name" value="REC"/>
    <property type="match status" value="1"/>
</dbReference>
<dbReference type="GO" id="GO:0000160">
    <property type="term" value="P:phosphorelay signal transduction system"/>
    <property type="evidence" value="ECO:0007669"/>
    <property type="project" value="InterPro"/>
</dbReference>
<proteinExistence type="predicted"/>
<dbReference type="STRING" id="177437.HRM2_22710"/>
<evidence type="ECO:0000259" key="2">
    <source>
        <dbReference type="PROSITE" id="PS50110"/>
    </source>
</evidence>
<feature type="domain" description="Response regulatory" evidence="2">
    <location>
        <begin position="4"/>
        <end position="123"/>
    </location>
</feature>
<dbReference type="Proteomes" id="UP000000442">
    <property type="component" value="Chromosome"/>
</dbReference>
<reference evidence="3 4" key="1">
    <citation type="journal article" date="2009" name="Environ. Microbiol.">
        <title>Genome sequence of Desulfobacterium autotrophicum HRM2, a marine sulfate reducer oxidizing organic carbon completely to carbon dioxide.</title>
        <authorList>
            <person name="Strittmatter A.W."/>
            <person name="Liesegang H."/>
            <person name="Rabus R."/>
            <person name="Decker I."/>
            <person name="Amann J."/>
            <person name="Andres S."/>
            <person name="Henne A."/>
            <person name="Fricke W.F."/>
            <person name="Martinez-Arias R."/>
            <person name="Bartels D."/>
            <person name="Goesmann A."/>
            <person name="Krause L."/>
            <person name="Puehler A."/>
            <person name="Klenk H.P."/>
            <person name="Richter M."/>
            <person name="Schuler M."/>
            <person name="Gloeckner F.O."/>
            <person name="Meyerdierks A."/>
            <person name="Gottschalk G."/>
            <person name="Amann R."/>
        </authorList>
    </citation>
    <scope>NUCLEOTIDE SEQUENCE [LARGE SCALE GENOMIC DNA]</scope>
    <source>
        <strain evidence="4">ATCC 43914 / DSM 3382 / HRM2</strain>
    </source>
</reference>
<dbReference type="RefSeq" id="WP_015904135.1">
    <property type="nucleotide sequence ID" value="NC_012108.1"/>
</dbReference>
<dbReference type="InterPro" id="IPR011006">
    <property type="entry name" value="CheY-like_superfamily"/>
</dbReference>
<dbReference type="EMBL" id="CP001087">
    <property type="protein sequence ID" value="ACN15366.1"/>
    <property type="molecule type" value="Genomic_DNA"/>
</dbReference>
<feature type="modified residue" description="4-aspartylphosphate" evidence="1">
    <location>
        <position position="53"/>
    </location>
</feature>
<dbReference type="KEGG" id="dat:HRM2_22710"/>
<protein>
    <submittedName>
        <fullName evidence="3">Response regulator protein (CheY-like protein)</fullName>
    </submittedName>
</protein>
<dbReference type="eggNOG" id="COG0745">
    <property type="taxonomic scope" value="Bacteria"/>
</dbReference>